<protein>
    <submittedName>
        <fullName evidence="3">DUF4142 domain-containing protein</fullName>
    </submittedName>
</protein>
<feature type="chain" id="PRO_5040919501" evidence="1">
    <location>
        <begin position="23"/>
        <end position="185"/>
    </location>
</feature>
<dbReference type="Gene3D" id="1.20.1260.10">
    <property type="match status" value="1"/>
</dbReference>
<dbReference type="PANTHER" id="PTHR38593:SF1">
    <property type="entry name" value="BLR2558 PROTEIN"/>
    <property type="match status" value="1"/>
</dbReference>
<dbReference type="RefSeq" id="WP_254289933.1">
    <property type="nucleotide sequence ID" value="NZ_JAMLDY010000018.1"/>
</dbReference>
<dbReference type="InterPro" id="IPR025419">
    <property type="entry name" value="DUF4142"/>
</dbReference>
<keyword evidence="4" id="KW-1185">Reference proteome</keyword>
<organism evidence="3 4">
    <name type="scientific">Sphingomonas liriopis</name>
    <dbReference type="NCBI Taxonomy" id="2949094"/>
    <lineage>
        <taxon>Bacteria</taxon>
        <taxon>Pseudomonadati</taxon>
        <taxon>Pseudomonadota</taxon>
        <taxon>Alphaproteobacteria</taxon>
        <taxon>Sphingomonadales</taxon>
        <taxon>Sphingomonadaceae</taxon>
        <taxon>Sphingomonas</taxon>
    </lineage>
</organism>
<proteinExistence type="predicted"/>
<evidence type="ECO:0000259" key="2">
    <source>
        <dbReference type="Pfam" id="PF13628"/>
    </source>
</evidence>
<dbReference type="Proteomes" id="UP001139486">
    <property type="component" value="Unassembled WGS sequence"/>
</dbReference>
<dbReference type="InterPro" id="IPR012347">
    <property type="entry name" value="Ferritin-like"/>
</dbReference>
<evidence type="ECO:0000313" key="4">
    <source>
        <dbReference type="Proteomes" id="UP001139486"/>
    </source>
</evidence>
<gene>
    <name evidence="3" type="ORF">M9979_13755</name>
</gene>
<reference evidence="3" key="1">
    <citation type="submission" date="2022-05" db="EMBL/GenBank/DDBJ databases">
        <title>Sphingomonas sp. strain RP10 Genome sequencing and assembly.</title>
        <authorList>
            <person name="Kim I."/>
        </authorList>
    </citation>
    <scope>NUCLEOTIDE SEQUENCE</scope>
    <source>
        <strain evidence="3">RP10</strain>
    </source>
</reference>
<feature type="domain" description="DUF4142" evidence="2">
    <location>
        <begin position="43"/>
        <end position="178"/>
    </location>
</feature>
<dbReference type="AlphaFoldDB" id="A0A9X2HZV9"/>
<evidence type="ECO:0000313" key="3">
    <source>
        <dbReference type="EMBL" id="MCP3735935.1"/>
    </source>
</evidence>
<keyword evidence="1" id="KW-0732">Signal</keyword>
<feature type="signal peptide" evidence="1">
    <location>
        <begin position="1"/>
        <end position="22"/>
    </location>
</feature>
<sequence length="185" mass="19324">MRKFLICISSIALAGVSAGAMAQDGGAMASSGMTMPPMMGTSSQNYVAMAADSDMYEVQSSKLALTKAKAKATKDFAREMIADHMKTTASLMAALPKTQPKVMKPGKMLTPANAAKIAALRSASAADFDALYMQQQAEAHQAAWALHKGYATDGQDPALRQVAMGAVPIIEKHIAHAKSGAMSGM</sequence>
<dbReference type="PANTHER" id="PTHR38593">
    <property type="entry name" value="BLR2558 PROTEIN"/>
    <property type="match status" value="1"/>
</dbReference>
<dbReference type="EMBL" id="JAMLDY010000018">
    <property type="protein sequence ID" value="MCP3735935.1"/>
    <property type="molecule type" value="Genomic_DNA"/>
</dbReference>
<name>A0A9X2HZV9_9SPHN</name>
<evidence type="ECO:0000256" key="1">
    <source>
        <dbReference type="SAM" id="SignalP"/>
    </source>
</evidence>
<dbReference type="Pfam" id="PF13628">
    <property type="entry name" value="DUF4142"/>
    <property type="match status" value="1"/>
</dbReference>
<comment type="caution">
    <text evidence="3">The sequence shown here is derived from an EMBL/GenBank/DDBJ whole genome shotgun (WGS) entry which is preliminary data.</text>
</comment>
<accession>A0A9X2HZV9</accession>